<reference evidence="1 2" key="2">
    <citation type="submission" date="2012-02" db="EMBL/GenBank/DDBJ databases">
        <title>Improved High-Quality Draft sequence of Desulfobacter postgatei 2ac9.</title>
        <authorList>
            <consortium name="US DOE Joint Genome Institute"/>
            <person name="Lucas S."/>
            <person name="Han J."/>
            <person name="Lapidus A."/>
            <person name="Cheng J.-F."/>
            <person name="Goodwin L."/>
            <person name="Pitluck S."/>
            <person name="Peters L."/>
            <person name="Ovchinnikova G."/>
            <person name="Held B."/>
            <person name="Detter J.C."/>
            <person name="Han C."/>
            <person name="Tapia R."/>
            <person name="Land M."/>
            <person name="Hauser L."/>
            <person name="Kyrpides N."/>
            <person name="Ivanova N."/>
            <person name="Pagani I."/>
            <person name="Orellana R."/>
            <person name="Lovley D."/>
            <person name="Woyke T."/>
        </authorList>
    </citation>
    <scope>NUCLEOTIDE SEQUENCE [LARGE SCALE GENOMIC DNA]</scope>
    <source>
        <strain evidence="1 2">2ac9</strain>
    </source>
</reference>
<keyword evidence="2" id="KW-1185">Reference proteome</keyword>
<accession>I5B251</accession>
<dbReference type="AlphaFoldDB" id="I5B251"/>
<name>I5B251_9BACT</name>
<proteinExistence type="predicted"/>
<reference evidence="1 2" key="1">
    <citation type="submission" date="2011-09" db="EMBL/GenBank/DDBJ databases">
        <authorList>
            <consortium name="US DOE Joint Genome Institute (JGI-PGF)"/>
            <person name="Lucas S."/>
            <person name="Han J."/>
            <person name="Lapidus A."/>
            <person name="Cheng J.-F."/>
            <person name="Goodwin L."/>
            <person name="Pitluck S."/>
            <person name="Peters L."/>
            <person name="Land M.L."/>
            <person name="Hauser L."/>
            <person name="Orellana R."/>
            <person name="Lovley D."/>
            <person name="Woyke T.J."/>
        </authorList>
    </citation>
    <scope>NUCLEOTIDE SEQUENCE [LARGE SCALE GENOMIC DNA]</scope>
    <source>
        <strain evidence="1 2">2ac9</strain>
    </source>
</reference>
<dbReference type="RefSeq" id="WP_004072777.1">
    <property type="nucleotide sequence ID" value="NZ_CM001488.1"/>
</dbReference>
<sequence>MSLICDVYVPHGAAPGMQQGKLTVQAGGEVLEIDVALDIWDFTLPDKLSFVPEMNAYGMVNLFEGYDYYRLAHRHRTCINPLPYNWKGSTSFAPDIRADSNFDWTRWDREVVPLLDGSAFADLPRAHEPVDVLYLPFNENWPVNLYDHFTPSYWADEAFTAEYARALSRAFAAFARHVNEQQWDQPVFQFYLNNKISYREHGHTSAAPWLFDEPVNTQDFWALRWYGLLWQDAVSKVDGPARLWYRADISYPQFSRDLLWGGDQYRILRGIQRSAQPVC</sequence>
<dbReference type="HOGENOM" id="CLU_996506_0_0_7"/>
<dbReference type="OrthoDB" id="177619at2"/>
<organism evidence="1 2">
    <name type="scientific">Desulfobacter postgatei 2ac9</name>
    <dbReference type="NCBI Taxonomy" id="879212"/>
    <lineage>
        <taxon>Bacteria</taxon>
        <taxon>Pseudomonadati</taxon>
        <taxon>Thermodesulfobacteriota</taxon>
        <taxon>Desulfobacteria</taxon>
        <taxon>Desulfobacterales</taxon>
        <taxon>Desulfobacteraceae</taxon>
        <taxon>Desulfobacter</taxon>
    </lineage>
</organism>
<gene>
    <name evidence="1" type="ORF">DespoDRAFT_01640</name>
</gene>
<dbReference type="Proteomes" id="UP000005778">
    <property type="component" value="Chromosome"/>
</dbReference>
<evidence type="ECO:0000313" key="2">
    <source>
        <dbReference type="Proteomes" id="UP000005778"/>
    </source>
</evidence>
<evidence type="ECO:0000313" key="1">
    <source>
        <dbReference type="EMBL" id="EIM63564.1"/>
    </source>
</evidence>
<protein>
    <submittedName>
        <fullName evidence="1">Uncharacterized protein</fullName>
    </submittedName>
</protein>
<dbReference type="eggNOG" id="ENOG5030AGT">
    <property type="taxonomic scope" value="Bacteria"/>
</dbReference>
<dbReference type="EMBL" id="CM001488">
    <property type="protein sequence ID" value="EIM63564.1"/>
    <property type="molecule type" value="Genomic_DNA"/>
</dbReference>
<dbReference type="STRING" id="879212.DespoDRAFT_01640"/>